<evidence type="ECO:0000256" key="17">
    <source>
        <dbReference type="PIRSR" id="PIRSR001191-2"/>
    </source>
</evidence>
<dbReference type="GO" id="GO:0071492">
    <property type="term" value="P:cellular response to UV-A"/>
    <property type="evidence" value="ECO:0007669"/>
    <property type="project" value="Ensembl"/>
</dbReference>
<evidence type="ECO:0000256" key="9">
    <source>
        <dbReference type="ARBA" id="ARBA00022801"/>
    </source>
</evidence>
<feature type="binding site" evidence="17">
    <location>
        <position position="219"/>
    </location>
    <ligand>
        <name>Zn(2+)</name>
        <dbReference type="ChEBI" id="CHEBI:29105"/>
        <label>2</label>
        <note>catalytic</note>
    </ligand>
</feature>
<comment type="subcellular location">
    <subcellularLocation>
        <location evidence="1">Secreted</location>
        <location evidence="1">Extracellular space</location>
        <location evidence="1">Extracellular matrix</location>
    </subcellularLocation>
</comment>
<evidence type="ECO:0000256" key="22">
    <source>
        <dbReference type="PROSITE-ProRule" id="PRU01011"/>
    </source>
</evidence>
<feature type="signal peptide" evidence="23">
    <location>
        <begin position="1"/>
        <end position="17"/>
    </location>
</feature>
<keyword evidence="12" id="KW-0482">Metalloprotease</keyword>
<dbReference type="Ensembl" id="ENSSHAT00000016750.2">
    <property type="protein sequence ID" value="ENSSHAP00000016610.2"/>
    <property type="gene ID" value="ENSSHAG00000014131.2"/>
</dbReference>
<dbReference type="GeneID" id="100915062"/>
<accession>G3WMF5</accession>
<feature type="binding site" description="in inhibited form" evidence="18">
    <location>
        <position position="93"/>
    </location>
    <ligand>
        <name>Zn(2+)</name>
        <dbReference type="ChEBI" id="CHEBI:29105"/>
        <label>2</label>
        <note>catalytic</note>
    </ligand>
</feature>
<evidence type="ECO:0000256" key="2">
    <source>
        <dbReference type="ARBA" id="ARBA00010370"/>
    </source>
</evidence>
<protein>
    <submittedName>
        <fullName evidence="25">Matrix metallopeptidase 1</fullName>
    </submittedName>
</protein>
<feature type="binding site" evidence="18">
    <location>
        <position position="197"/>
    </location>
    <ligand>
        <name>Zn(2+)</name>
        <dbReference type="ChEBI" id="CHEBI:29105"/>
        <label>1</label>
    </ligand>
</feature>
<feature type="binding site" evidence="18">
    <location>
        <position position="237"/>
    </location>
    <ligand>
        <name>Zn(2+)</name>
        <dbReference type="ChEBI" id="CHEBI:29105"/>
        <label>2</label>
        <note>catalytic</note>
    </ligand>
</feature>
<feature type="binding site" evidence="18">
    <location>
        <position position="202"/>
    </location>
    <ligand>
        <name>Ca(2+)</name>
        <dbReference type="ChEBI" id="CHEBI:29108"/>
        <label>3</label>
    </ligand>
</feature>
<dbReference type="HOGENOM" id="CLU_015489_6_0_1"/>
<dbReference type="SMART" id="SM00120">
    <property type="entry name" value="HX"/>
    <property type="match status" value="4"/>
</dbReference>
<reference evidence="25" key="3">
    <citation type="submission" date="2025-09" db="UniProtKB">
        <authorList>
            <consortium name="Ensembl"/>
        </authorList>
    </citation>
    <scope>IDENTIFICATION</scope>
</reference>
<feature type="binding site" evidence="18">
    <location>
        <position position="195"/>
    </location>
    <ligand>
        <name>Ca(2+)</name>
        <dbReference type="ChEBI" id="CHEBI:29108"/>
        <label>2</label>
    </ligand>
</feature>
<keyword evidence="8" id="KW-0677">Repeat</keyword>
<dbReference type="InterPro" id="IPR021190">
    <property type="entry name" value="Pept_M10A"/>
</dbReference>
<evidence type="ECO:0000256" key="16">
    <source>
        <dbReference type="PIRSR" id="PIRSR001191-1"/>
    </source>
</evidence>
<dbReference type="InterPro" id="IPR036365">
    <property type="entry name" value="PGBD-like_sf"/>
</dbReference>
<dbReference type="InterPro" id="IPR036375">
    <property type="entry name" value="Hemopexin-like_dom_sf"/>
</dbReference>
<feature type="disulfide bond" evidence="19">
    <location>
        <begin position="281"/>
        <end position="469"/>
    </location>
</feature>
<evidence type="ECO:0000256" key="23">
    <source>
        <dbReference type="SAM" id="SignalP"/>
    </source>
</evidence>
<evidence type="ECO:0000256" key="18">
    <source>
        <dbReference type="PIRSR" id="PIRSR621190-2"/>
    </source>
</evidence>
<dbReference type="InterPro" id="IPR021158">
    <property type="entry name" value="Pept_M10A_Zn_BS"/>
</dbReference>
<dbReference type="SUPFAM" id="SSF50923">
    <property type="entry name" value="Hemopexin-like domain"/>
    <property type="match status" value="1"/>
</dbReference>
<feature type="binding site" evidence="18">
    <location>
        <position position="125"/>
    </location>
    <ligand>
        <name>Ca(2+)</name>
        <dbReference type="ChEBI" id="CHEBI:29108"/>
        <label>1</label>
    </ligand>
</feature>
<dbReference type="Proteomes" id="UP000007648">
    <property type="component" value="Unassembled WGS sequence"/>
</dbReference>
<evidence type="ECO:0000313" key="25">
    <source>
        <dbReference type="Ensembl" id="ENSSHAP00000016610.2"/>
    </source>
</evidence>
<dbReference type="FunFam" id="3.40.390.10:FF:000007">
    <property type="entry name" value="Collagenase 3"/>
    <property type="match status" value="1"/>
</dbReference>
<evidence type="ECO:0000256" key="4">
    <source>
        <dbReference type="ARBA" id="ARBA00022530"/>
    </source>
</evidence>
<dbReference type="CTD" id="4312"/>
<keyword evidence="4" id="KW-0272">Extracellular matrix</keyword>
<dbReference type="PANTHER" id="PTHR10201:SF151">
    <property type="entry name" value="INTERSTITIAL COLLAGENASE"/>
    <property type="match status" value="1"/>
</dbReference>
<feature type="binding site" evidence="17">
    <location>
        <position position="229"/>
    </location>
    <ligand>
        <name>Zn(2+)</name>
        <dbReference type="ChEBI" id="CHEBI:29105"/>
        <label>2</label>
        <note>catalytic</note>
    </ligand>
</feature>
<keyword evidence="10 17" id="KW-0862">Zinc</keyword>
<evidence type="ECO:0000256" key="13">
    <source>
        <dbReference type="ARBA" id="ARBA00023105"/>
    </source>
</evidence>
<evidence type="ECO:0000259" key="24">
    <source>
        <dbReference type="SMART" id="SM00235"/>
    </source>
</evidence>
<feature type="binding site" evidence="18">
    <location>
        <position position="202"/>
    </location>
    <ligand>
        <name>Ca(2+)</name>
        <dbReference type="ChEBI" id="CHEBI:29108"/>
        <label>1</label>
    </ligand>
</feature>
<dbReference type="InterPro" id="IPR001818">
    <property type="entry name" value="Pept_M10_metallopeptidase"/>
</dbReference>
<feature type="binding site" evidence="18">
    <location>
        <position position="176"/>
    </location>
    <ligand>
        <name>Ca(2+)</name>
        <dbReference type="ChEBI" id="CHEBI:29108"/>
        <label>3</label>
    </ligand>
</feature>
<dbReference type="FunCoup" id="G3WMF5">
    <property type="interactions" value="288"/>
</dbReference>
<evidence type="ECO:0000256" key="10">
    <source>
        <dbReference type="ARBA" id="ARBA00022833"/>
    </source>
</evidence>
<dbReference type="PROSITE" id="PS51642">
    <property type="entry name" value="HEMOPEXIN_2"/>
    <property type="match status" value="4"/>
</dbReference>
<keyword evidence="6 17" id="KW-0479">Metal-binding</keyword>
<evidence type="ECO:0000256" key="6">
    <source>
        <dbReference type="ARBA" id="ARBA00022723"/>
    </source>
</evidence>
<dbReference type="AlphaFoldDB" id="G3WMF5"/>
<evidence type="ECO:0000256" key="11">
    <source>
        <dbReference type="ARBA" id="ARBA00022837"/>
    </source>
</evidence>
<feature type="binding site" evidence="18">
    <location>
        <position position="430"/>
    </location>
    <ligand>
        <name>Ca(2+)</name>
        <dbReference type="ChEBI" id="CHEBI:29108"/>
        <label>4</label>
    </ligand>
</feature>
<dbReference type="SMART" id="SM00235">
    <property type="entry name" value="ZnMc"/>
    <property type="match status" value="1"/>
</dbReference>
<dbReference type="OMA" id="ADRYWRY"/>
<dbReference type="Pfam" id="PF00413">
    <property type="entry name" value="Peptidase_M10"/>
    <property type="match status" value="1"/>
</dbReference>
<evidence type="ECO:0000256" key="8">
    <source>
        <dbReference type="ARBA" id="ARBA00022737"/>
    </source>
</evidence>
<feature type="chain" id="PRO_5029728012" evidence="23">
    <location>
        <begin position="18"/>
        <end position="472"/>
    </location>
</feature>
<feature type="repeat" description="Hemopexin" evidence="22">
    <location>
        <begin position="426"/>
        <end position="469"/>
    </location>
</feature>
<keyword evidence="14" id="KW-0865">Zymogen</keyword>
<reference evidence="25" key="2">
    <citation type="submission" date="2025-08" db="UniProtKB">
        <authorList>
            <consortium name="Ensembl"/>
        </authorList>
    </citation>
    <scope>IDENTIFICATION</scope>
</reference>
<evidence type="ECO:0000256" key="7">
    <source>
        <dbReference type="ARBA" id="ARBA00022729"/>
    </source>
</evidence>
<dbReference type="PROSITE" id="PS00546">
    <property type="entry name" value="CYSTEINE_SWITCH"/>
    <property type="match status" value="1"/>
</dbReference>
<dbReference type="KEGG" id="shr:100915062"/>
<dbReference type="STRING" id="9305.ENSSHAP00000016610"/>
<evidence type="ECO:0000256" key="1">
    <source>
        <dbReference type="ARBA" id="ARBA00004498"/>
    </source>
</evidence>
<feature type="binding site" evidence="18">
    <location>
        <position position="159"/>
    </location>
    <ligand>
        <name>Ca(2+)</name>
        <dbReference type="ChEBI" id="CHEBI:29108"/>
        <label>2</label>
    </ligand>
</feature>
<dbReference type="SUPFAM" id="SSF47090">
    <property type="entry name" value="PGBD-like"/>
    <property type="match status" value="1"/>
</dbReference>
<dbReference type="GO" id="GO:0008270">
    <property type="term" value="F:zinc ion binding"/>
    <property type="evidence" value="ECO:0007669"/>
    <property type="project" value="InterPro"/>
</dbReference>
<feature type="short sequence motif" description="Cysteine switch" evidence="21">
    <location>
        <begin position="91"/>
        <end position="98"/>
    </location>
</feature>
<feature type="binding site" evidence="17">
    <location>
        <position position="223"/>
    </location>
    <ligand>
        <name>Zn(2+)</name>
        <dbReference type="ChEBI" id="CHEBI:29105"/>
        <label>2</label>
        <note>catalytic</note>
    </ligand>
</feature>
<keyword evidence="11 18" id="KW-0106">Calcium</keyword>
<proteinExistence type="inferred from homology"/>
<feature type="domain" description="Peptidase metallopeptidase" evidence="24">
    <location>
        <begin position="106"/>
        <end position="265"/>
    </location>
</feature>
<feature type="binding site" evidence="18">
    <location>
        <position position="177"/>
    </location>
    <ligand>
        <name>Ca(2+)</name>
        <dbReference type="ChEBI" id="CHEBI:29108"/>
        <label>3</label>
    </ligand>
</feature>
<keyword evidence="13" id="KW-0177">Collagen degradation</keyword>
<reference evidence="25 26" key="1">
    <citation type="journal article" date="2011" name="Proc. Natl. Acad. Sci. U.S.A.">
        <title>Genetic diversity and population structure of the endangered marsupial Sarcophilus harrisii (Tasmanian devil).</title>
        <authorList>
            <person name="Miller W."/>
            <person name="Hayes V.M."/>
            <person name="Ratan A."/>
            <person name="Petersen D.C."/>
            <person name="Wittekindt N.E."/>
            <person name="Miller J."/>
            <person name="Walenz B."/>
            <person name="Knight J."/>
            <person name="Qi J."/>
            <person name="Zhao F."/>
            <person name="Wang Q."/>
            <person name="Bedoya-Reina O.C."/>
            <person name="Katiyar N."/>
            <person name="Tomsho L.P."/>
            <person name="Kasson L.M."/>
            <person name="Hardie R.A."/>
            <person name="Woodbridge P."/>
            <person name="Tindall E.A."/>
            <person name="Bertelsen M.F."/>
            <person name="Dixon D."/>
            <person name="Pyecroft S."/>
            <person name="Helgen K.M."/>
            <person name="Lesk A.M."/>
            <person name="Pringle T.H."/>
            <person name="Patterson N."/>
            <person name="Zhang Y."/>
            <person name="Kreiss A."/>
            <person name="Woods G.M."/>
            <person name="Jones M.E."/>
            <person name="Schuster S.C."/>
        </authorList>
    </citation>
    <scope>NUCLEOTIDE SEQUENCE [LARGE SCALE GENOMIC DNA]</scope>
</reference>
<keyword evidence="26" id="KW-1185">Reference proteome</keyword>
<feature type="binding site" evidence="18">
    <location>
        <position position="334"/>
    </location>
    <ligand>
        <name>Ca(2+)</name>
        <dbReference type="ChEBI" id="CHEBI:29108"/>
        <label>5</label>
    </ligand>
</feature>
<gene>
    <name evidence="25" type="primary">MMP1</name>
</gene>
<feature type="binding site" evidence="18">
    <location>
        <position position="288"/>
    </location>
    <ligand>
        <name>Ca(2+)</name>
        <dbReference type="ChEBI" id="CHEBI:29108"/>
        <label>4</label>
    </ligand>
</feature>
<evidence type="ECO:0000313" key="26">
    <source>
        <dbReference type="Proteomes" id="UP000007648"/>
    </source>
</evidence>
<feature type="repeat" description="Hemopexin" evidence="22">
    <location>
        <begin position="278"/>
        <end position="327"/>
    </location>
</feature>
<dbReference type="GO" id="GO:0031334">
    <property type="term" value="P:positive regulation of protein-containing complex assembly"/>
    <property type="evidence" value="ECO:0007669"/>
    <property type="project" value="Ensembl"/>
</dbReference>
<dbReference type="OrthoDB" id="406838at2759"/>
<dbReference type="PRINTS" id="PR00138">
    <property type="entry name" value="MATRIXIN"/>
</dbReference>
<feature type="binding site" evidence="18">
    <location>
        <position position="169"/>
    </location>
    <ligand>
        <name>Zn(2+)</name>
        <dbReference type="ChEBI" id="CHEBI:29105"/>
        <label>1</label>
    </ligand>
</feature>
<dbReference type="GeneTree" id="ENSGT00940000154907"/>
<feature type="binding site" evidence="18">
    <location>
        <position position="432"/>
    </location>
    <ligand>
        <name>Ca(2+)</name>
        <dbReference type="ChEBI" id="CHEBI:29108"/>
        <label>5</label>
    </ligand>
</feature>
<evidence type="ECO:0000256" key="12">
    <source>
        <dbReference type="ARBA" id="ARBA00023049"/>
    </source>
</evidence>
<sequence length="472" mass="53835">MKILLPLLILCLTGSHGFPAGLKTSKQDLQIVQNYLQKFYNLKPDDRDGVKIPKQKPISPFVEKLKEMQKFFGLEVTGKPDEETLKTMKEPRCGVPDVFPFVITEGNPKWERNNLTYSIENYTPDLTKEDVDDSIRKAFKVWSDVSPLTFTKISKGEADIKISFYYGDHYDNSPFDGPNGILAHAFQPGLGIGGDAHFDEDENWTTDYRNYNLYRVAAHEFGHSLGLSHSTDIGALMFPSYAFADPNDIQLSQDDIDAIQSIYGPTNNPVQPTGTTTPQACDTKLTFDAVTTVRGEKMFFKDRFYLRTNPYFPETEVNLISLFWPSLPSGIEAAHEVEEKDIVRFFKGTKYWVARGQNVLPGYPKDIYSTFGFPATVKKIDASSSDIYNGKTYFFVGDKYWRYDEYRRSMDAGYPKLITDDFPGIGTKVDAVVRDNDFLYFFSGTRQYKFEPKTKRVVALLKTNSWFNCGNY</sequence>
<feature type="binding site" evidence="18">
    <location>
        <position position="193"/>
    </location>
    <ligand>
        <name>Ca(2+)</name>
        <dbReference type="ChEBI" id="CHEBI:29108"/>
        <label>2</label>
    </ligand>
</feature>
<comment type="cofactor">
    <cofactor evidence="18">
        <name>Zn(2+)</name>
        <dbReference type="ChEBI" id="CHEBI:29105"/>
    </cofactor>
    <text evidence="18">Binds 2 Zn(2+) ions per subunit.</text>
</comment>
<dbReference type="CDD" id="cd00094">
    <property type="entry name" value="HX"/>
    <property type="match status" value="1"/>
</dbReference>
<dbReference type="InterPro" id="IPR033739">
    <property type="entry name" value="M10A_MMP"/>
</dbReference>
<dbReference type="FunFam" id="2.110.10.10:FF:000002">
    <property type="entry name" value="Matrix metallopeptidase 3"/>
    <property type="match status" value="1"/>
</dbReference>
<feature type="binding site" evidence="18">
    <location>
        <position position="199"/>
    </location>
    <ligand>
        <name>Ca(2+)</name>
        <dbReference type="ChEBI" id="CHEBI:29108"/>
        <label>3</label>
    </ligand>
</feature>
<dbReference type="GO" id="GO:0006508">
    <property type="term" value="P:proteolysis"/>
    <property type="evidence" value="ECO:0007669"/>
    <property type="project" value="UniProtKB-KW"/>
</dbReference>
<evidence type="ECO:0000256" key="20">
    <source>
        <dbReference type="PIRSR" id="PIRSR621190-4"/>
    </source>
</evidence>
<organism evidence="25 26">
    <name type="scientific">Sarcophilus harrisii</name>
    <name type="common">Tasmanian devil</name>
    <name type="synonym">Sarcophilus laniarius</name>
    <dbReference type="NCBI Taxonomy" id="9305"/>
    <lineage>
        <taxon>Eukaryota</taxon>
        <taxon>Metazoa</taxon>
        <taxon>Chordata</taxon>
        <taxon>Craniata</taxon>
        <taxon>Vertebrata</taxon>
        <taxon>Euteleostomi</taxon>
        <taxon>Mammalia</taxon>
        <taxon>Metatheria</taxon>
        <taxon>Dasyuromorphia</taxon>
        <taxon>Dasyuridae</taxon>
        <taxon>Sarcophilus</taxon>
    </lineage>
</organism>
<dbReference type="Pfam" id="PF00045">
    <property type="entry name" value="Hemopexin"/>
    <property type="match status" value="4"/>
</dbReference>
<dbReference type="InterPro" id="IPR006026">
    <property type="entry name" value="Peptidase_Metallo"/>
</dbReference>
<evidence type="ECO:0000256" key="5">
    <source>
        <dbReference type="ARBA" id="ARBA00022670"/>
    </source>
</evidence>
<dbReference type="GO" id="GO:0031012">
    <property type="term" value="C:extracellular matrix"/>
    <property type="evidence" value="ECO:0007669"/>
    <property type="project" value="InterPro"/>
</dbReference>
<feature type="active site" evidence="16">
    <location>
        <position position="220"/>
    </location>
</feature>
<dbReference type="GO" id="GO:0004222">
    <property type="term" value="F:metalloendopeptidase activity"/>
    <property type="evidence" value="ECO:0007669"/>
    <property type="project" value="Ensembl"/>
</dbReference>
<comment type="cofactor">
    <cofactor evidence="18">
        <name>Ca(2+)</name>
        <dbReference type="ChEBI" id="CHEBI:29108"/>
    </cofactor>
    <text evidence="18">Can bind about 5 Ca(2+) ions per subunit.</text>
</comment>
<dbReference type="InParanoid" id="G3WMF5"/>
<feature type="modified residue" description="Phosphotyrosine; by PKDCC" evidence="20">
    <location>
        <position position="363"/>
    </location>
</feature>
<evidence type="ECO:0000256" key="3">
    <source>
        <dbReference type="ARBA" id="ARBA00022525"/>
    </source>
</evidence>
<keyword evidence="9" id="KW-0378">Hydrolase</keyword>
<evidence type="ECO:0000256" key="21">
    <source>
        <dbReference type="PIRSR" id="PIRSR621190-5"/>
    </source>
</evidence>
<feature type="repeat" description="Hemopexin" evidence="22">
    <location>
        <begin position="328"/>
        <end position="374"/>
    </location>
</feature>
<dbReference type="Gene3D" id="2.110.10.10">
    <property type="entry name" value="Hemopexin-like domain"/>
    <property type="match status" value="1"/>
</dbReference>
<dbReference type="InterPro" id="IPR018487">
    <property type="entry name" value="Hemopexin-like_repeat"/>
</dbReference>
<dbReference type="Pfam" id="PF01471">
    <property type="entry name" value="PG_binding_1"/>
    <property type="match status" value="1"/>
</dbReference>
<dbReference type="RefSeq" id="XP_012400512.2">
    <property type="nucleotide sequence ID" value="XM_012545058.2"/>
</dbReference>
<dbReference type="InterPro" id="IPR002477">
    <property type="entry name" value="Peptidoglycan-bd-like"/>
</dbReference>
<name>G3WMF5_SARHA</name>
<dbReference type="GO" id="GO:0030198">
    <property type="term" value="P:extracellular matrix organization"/>
    <property type="evidence" value="ECO:0007669"/>
    <property type="project" value="TreeGrafter"/>
</dbReference>
<keyword evidence="5" id="KW-0645">Protease</keyword>
<comment type="similarity">
    <text evidence="2">Belongs to the peptidase M10A family.</text>
</comment>
<dbReference type="PANTHER" id="PTHR10201">
    <property type="entry name" value="MATRIX METALLOPROTEINASE"/>
    <property type="match status" value="1"/>
</dbReference>
<evidence type="ECO:0000256" key="14">
    <source>
        <dbReference type="ARBA" id="ARBA00023145"/>
    </source>
</evidence>
<dbReference type="GO" id="GO:0030574">
    <property type="term" value="P:collagen catabolic process"/>
    <property type="evidence" value="ECO:0007669"/>
    <property type="project" value="UniProtKB-KW"/>
</dbReference>
<dbReference type="eggNOG" id="KOG1565">
    <property type="taxonomic scope" value="Eukaryota"/>
</dbReference>
<keyword evidence="7 23" id="KW-0732">Signal</keyword>
<dbReference type="Gene3D" id="3.40.390.10">
    <property type="entry name" value="Collagenase (Catalytic Domain)"/>
    <property type="match status" value="1"/>
</dbReference>
<feature type="binding site" evidence="18">
    <location>
        <position position="171"/>
    </location>
    <ligand>
        <name>Zn(2+)</name>
        <dbReference type="ChEBI" id="CHEBI:29105"/>
        <label>1</label>
    </ligand>
</feature>
<dbReference type="InterPro" id="IPR024079">
    <property type="entry name" value="MetalloPept_cat_dom_sf"/>
</dbReference>
<dbReference type="SUPFAM" id="SSF55486">
    <property type="entry name" value="Metalloproteases ('zincins'), catalytic domain"/>
    <property type="match status" value="1"/>
</dbReference>
<feature type="repeat" description="Hemopexin" evidence="22">
    <location>
        <begin position="377"/>
        <end position="425"/>
    </location>
</feature>
<keyword evidence="15 19" id="KW-1015">Disulfide bond</keyword>
<dbReference type="CDD" id="cd04278">
    <property type="entry name" value="ZnMc_MMP"/>
    <property type="match status" value="1"/>
</dbReference>
<evidence type="ECO:0000256" key="15">
    <source>
        <dbReference type="ARBA" id="ARBA00023157"/>
    </source>
</evidence>
<dbReference type="PIRSF" id="PIRSF001191">
    <property type="entry name" value="Peptidase_M10A_matrix"/>
    <property type="match status" value="1"/>
</dbReference>
<feature type="binding site" evidence="18">
    <location>
        <position position="184"/>
    </location>
    <ligand>
        <name>Zn(2+)</name>
        <dbReference type="ChEBI" id="CHEBI:29105"/>
        <label>1</label>
    </ligand>
</feature>
<keyword evidence="3" id="KW-0964">Secreted</keyword>
<dbReference type="InterPro" id="IPR000585">
    <property type="entry name" value="Hemopexin-like_dom"/>
</dbReference>
<evidence type="ECO:0000256" key="19">
    <source>
        <dbReference type="PIRSR" id="PIRSR621190-3"/>
    </source>
</evidence>